<keyword evidence="3" id="KW-1185">Reference proteome</keyword>
<feature type="region of interest" description="Disordered" evidence="1">
    <location>
        <begin position="1"/>
        <end position="38"/>
    </location>
</feature>
<dbReference type="InterPro" id="IPR025528">
    <property type="entry name" value="BrnA_antitoxin"/>
</dbReference>
<evidence type="ECO:0008006" key="4">
    <source>
        <dbReference type="Google" id="ProtNLM"/>
    </source>
</evidence>
<gene>
    <name evidence="2" type="ORF">GCM10007874_48630</name>
</gene>
<evidence type="ECO:0000313" key="3">
    <source>
        <dbReference type="Proteomes" id="UP001156882"/>
    </source>
</evidence>
<dbReference type="EMBL" id="BSPC01000054">
    <property type="protein sequence ID" value="GLS21846.1"/>
    <property type="molecule type" value="Genomic_DNA"/>
</dbReference>
<dbReference type="Pfam" id="PF14384">
    <property type="entry name" value="BrnA_antitoxin"/>
    <property type="match status" value="1"/>
</dbReference>
<comment type="caution">
    <text evidence="2">The sequence shown here is derived from an EMBL/GenBank/DDBJ whole genome shotgun (WGS) entry which is preliminary data.</text>
</comment>
<reference evidence="3" key="1">
    <citation type="journal article" date="2019" name="Int. J. Syst. Evol. Microbiol.">
        <title>The Global Catalogue of Microorganisms (GCM) 10K type strain sequencing project: providing services to taxonomists for standard genome sequencing and annotation.</title>
        <authorList>
            <consortium name="The Broad Institute Genomics Platform"/>
            <consortium name="The Broad Institute Genome Sequencing Center for Infectious Disease"/>
            <person name="Wu L."/>
            <person name="Ma J."/>
        </authorList>
    </citation>
    <scope>NUCLEOTIDE SEQUENCE [LARGE SCALE GENOMIC DNA]</scope>
    <source>
        <strain evidence="3">NBRC 101365</strain>
    </source>
</reference>
<dbReference type="RefSeq" id="WP_284314841.1">
    <property type="nucleotide sequence ID" value="NZ_BSPC01000054.1"/>
</dbReference>
<evidence type="ECO:0000313" key="2">
    <source>
        <dbReference type="EMBL" id="GLS21846.1"/>
    </source>
</evidence>
<evidence type="ECO:0000256" key="1">
    <source>
        <dbReference type="SAM" id="MobiDB-lite"/>
    </source>
</evidence>
<dbReference type="Proteomes" id="UP001156882">
    <property type="component" value="Unassembled WGS sequence"/>
</dbReference>
<sequence length="94" mass="10385">MSSDRPRRPSDPWKTAESAFKPKVPKAASPAPKKPAIPNAKELVSLRLDRDVIEHYQAEGLGWQDRINAILREASGIDQAEGLRPDQLNAENDG</sequence>
<name>A0ABQ6CUC5_9HYPH</name>
<proteinExistence type="predicted"/>
<organism evidence="2 3">
    <name type="scientific">Labrys miyagiensis</name>
    <dbReference type="NCBI Taxonomy" id="346912"/>
    <lineage>
        <taxon>Bacteria</taxon>
        <taxon>Pseudomonadati</taxon>
        <taxon>Pseudomonadota</taxon>
        <taxon>Alphaproteobacteria</taxon>
        <taxon>Hyphomicrobiales</taxon>
        <taxon>Xanthobacteraceae</taxon>
        <taxon>Labrys</taxon>
    </lineage>
</organism>
<feature type="compositionally biased region" description="Basic and acidic residues" evidence="1">
    <location>
        <begin position="1"/>
        <end position="11"/>
    </location>
</feature>
<protein>
    <recommendedName>
        <fullName evidence="4">BrnA antitoxin of type II toxin-antitoxin system</fullName>
    </recommendedName>
</protein>
<accession>A0ABQ6CUC5</accession>
<feature type="compositionally biased region" description="Low complexity" evidence="1">
    <location>
        <begin position="19"/>
        <end position="38"/>
    </location>
</feature>